<evidence type="ECO:0000256" key="1">
    <source>
        <dbReference type="SAM" id="MobiDB-lite"/>
    </source>
</evidence>
<evidence type="ECO:0000313" key="2">
    <source>
        <dbReference type="EMBL" id="GBN24206.1"/>
    </source>
</evidence>
<protein>
    <recommendedName>
        <fullName evidence="4">DDE-1 domain-containing protein</fullName>
    </recommendedName>
</protein>
<gene>
    <name evidence="2" type="ORF">AVEN_105192_1</name>
</gene>
<reference evidence="2 3" key="1">
    <citation type="journal article" date="2019" name="Sci. Rep.">
        <title>Orb-weaving spider Araneus ventricosus genome elucidates the spidroin gene catalogue.</title>
        <authorList>
            <person name="Kono N."/>
            <person name="Nakamura H."/>
            <person name="Ohtoshi R."/>
            <person name="Moran D.A.P."/>
            <person name="Shinohara A."/>
            <person name="Yoshida Y."/>
            <person name="Fujiwara M."/>
            <person name="Mori M."/>
            <person name="Tomita M."/>
            <person name="Arakawa K."/>
        </authorList>
    </citation>
    <scope>NUCLEOTIDE SEQUENCE [LARGE SCALE GENOMIC DNA]</scope>
</reference>
<evidence type="ECO:0000313" key="3">
    <source>
        <dbReference type="Proteomes" id="UP000499080"/>
    </source>
</evidence>
<dbReference type="OrthoDB" id="6471633at2759"/>
<dbReference type="EMBL" id="BGPR01007091">
    <property type="protein sequence ID" value="GBN24206.1"/>
    <property type="molecule type" value="Genomic_DNA"/>
</dbReference>
<organism evidence="2 3">
    <name type="scientific">Araneus ventricosus</name>
    <name type="common">Orbweaver spider</name>
    <name type="synonym">Epeira ventricosa</name>
    <dbReference type="NCBI Taxonomy" id="182803"/>
    <lineage>
        <taxon>Eukaryota</taxon>
        <taxon>Metazoa</taxon>
        <taxon>Ecdysozoa</taxon>
        <taxon>Arthropoda</taxon>
        <taxon>Chelicerata</taxon>
        <taxon>Arachnida</taxon>
        <taxon>Araneae</taxon>
        <taxon>Araneomorphae</taxon>
        <taxon>Entelegynae</taxon>
        <taxon>Araneoidea</taxon>
        <taxon>Araneidae</taxon>
        <taxon>Araneus</taxon>
    </lineage>
</organism>
<proteinExistence type="predicted"/>
<feature type="region of interest" description="Disordered" evidence="1">
    <location>
        <begin position="66"/>
        <end position="86"/>
    </location>
</feature>
<dbReference type="AlphaFoldDB" id="A0A4Y2MEW7"/>
<comment type="caution">
    <text evidence="2">The sequence shown here is derived from an EMBL/GenBank/DDBJ whole genome shotgun (WGS) entry which is preliminary data.</text>
</comment>
<sequence length="86" mass="9763">MCKLAWDKVSERTIMKCFHKAGFVKKETEAGMRTMSTWTKMWLCVTSQLMRTLVVIAQLAVNNQAEDGLTGDEEDKEIQQKPLPSA</sequence>
<name>A0A4Y2MEW7_ARAVE</name>
<accession>A0A4Y2MEW7</accession>
<evidence type="ECO:0008006" key="4">
    <source>
        <dbReference type="Google" id="ProtNLM"/>
    </source>
</evidence>
<keyword evidence="3" id="KW-1185">Reference proteome</keyword>
<dbReference type="Proteomes" id="UP000499080">
    <property type="component" value="Unassembled WGS sequence"/>
</dbReference>